<evidence type="ECO:0000313" key="3">
    <source>
        <dbReference type="EMBL" id="KAH3792292.1"/>
    </source>
</evidence>
<feature type="domain" description="C2" evidence="2">
    <location>
        <begin position="256"/>
        <end position="390"/>
    </location>
</feature>
<feature type="region of interest" description="Disordered" evidence="1">
    <location>
        <begin position="30"/>
        <end position="57"/>
    </location>
</feature>
<sequence length="394" mass="44932">MGSTPSSPIPDAVAEEKFWVPPAVIDRKRAQSLVPSSLNDSEEEASSGATTPKSLGGLREFTYGFQSTPFIHASSDEATSPTPTIQRQRRASMQDAIDFRKIDSKLYDRRVLRRQRSVANIEEDPLGSINFSLEFNAETSLLTIYLVEAENLVTRDDRSTADPYCKVRLLPDRRTHLQSKIHRRTTQPIFDEEFIYEVDENNLSSMTLELLLFDYDQFARHVCMGQVKLPLENVDFSKRQSFWKPLSKSKEFKTQDNGEVIFSLGYLSSAERLTVVIMKARNLRYHERGKMTIDPYVKVSLGTGPEKKVKKKKTSTLHNVSDPVWNEALTFSLQKDCLQNVTLEVLVCNDNKIGNDVLIGRAKISRESRGDEKLHWDELVNCRSAVARWHKLSL</sequence>
<reference evidence="3" key="1">
    <citation type="journal article" date="2019" name="bioRxiv">
        <title>The Genome of the Zebra Mussel, Dreissena polymorpha: A Resource for Invasive Species Research.</title>
        <authorList>
            <person name="McCartney M.A."/>
            <person name="Auch B."/>
            <person name="Kono T."/>
            <person name="Mallez S."/>
            <person name="Zhang Y."/>
            <person name="Obille A."/>
            <person name="Becker A."/>
            <person name="Abrahante J.E."/>
            <person name="Garbe J."/>
            <person name="Badalamenti J.P."/>
            <person name="Herman A."/>
            <person name="Mangelson H."/>
            <person name="Liachko I."/>
            <person name="Sullivan S."/>
            <person name="Sone E.D."/>
            <person name="Koren S."/>
            <person name="Silverstein K.A.T."/>
            <person name="Beckman K.B."/>
            <person name="Gohl D.M."/>
        </authorList>
    </citation>
    <scope>NUCLEOTIDE SEQUENCE</scope>
    <source>
        <strain evidence="3">Duluth1</strain>
        <tissue evidence="3">Whole animal</tissue>
    </source>
</reference>
<dbReference type="InterPro" id="IPR035892">
    <property type="entry name" value="C2_domain_sf"/>
</dbReference>
<protein>
    <recommendedName>
        <fullName evidence="2">C2 domain-containing protein</fullName>
    </recommendedName>
</protein>
<dbReference type="GO" id="GO:0000149">
    <property type="term" value="F:SNARE binding"/>
    <property type="evidence" value="ECO:0007669"/>
    <property type="project" value="TreeGrafter"/>
</dbReference>
<dbReference type="Pfam" id="PF00168">
    <property type="entry name" value="C2"/>
    <property type="match status" value="2"/>
</dbReference>
<name>A0A9D4J1Q0_DREPO</name>
<dbReference type="SUPFAM" id="SSF49562">
    <property type="entry name" value="C2 domain (Calcium/lipid-binding domain, CaLB)"/>
    <property type="match status" value="2"/>
</dbReference>
<dbReference type="PANTHER" id="PTHR10024">
    <property type="entry name" value="SYNAPTOTAGMIN"/>
    <property type="match status" value="1"/>
</dbReference>
<organism evidence="3 4">
    <name type="scientific">Dreissena polymorpha</name>
    <name type="common">Zebra mussel</name>
    <name type="synonym">Mytilus polymorpha</name>
    <dbReference type="NCBI Taxonomy" id="45954"/>
    <lineage>
        <taxon>Eukaryota</taxon>
        <taxon>Metazoa</taxon>
        <taxon>Spiralia</taxon>
        <taxon>Lophotrochozoa</taxon>
        <taxon>Mollusca</taxon>
        <taxon>Bivalvia</taxon>
        <taxon>Autobranchia</taxon>
        <taxon>Heteroconchia</taxon>
        <taxon>Euheterodonta</taxon>
        <taxon>Imparidentia</taxon>
        <taxon>Neoheterodontei</taxon>
        <taxon>Myida</taxon>
        <taxon>Dreissenoidea</taxon>
        <taxon>Dreissenidae</taxon>
        <taxon>Dreissena</taxon>
    </lineage>
</organism>
<dbReference type="GO" id="GO:0070382">
    <property type="term" value="C:exocytic vesicle"/>
    <property type="evidence" value="ECO:0007669"/>
    <property type="project" value="TreeGrafter"/>
</dbReference>
<accession>A0A9D4J1Q0</accession>
<gene>
    <name evidence="3" type="ORF">DPMN_145786</name>
</gene>
<proteinExistence type="predicted"/>
<dbReference type="InterPro" id="IPR000008">
    <property type="entry name" value="C2_dom"/>
</dbReference>
<dbReference type="GO" id="GO:0030276">
    <property type="term" value="F:clathrin binding"/>
    <property type="evidence" value="ECO:0007669"/>
    <property type="project" value="TreeGrafter"/>
</dbReference>
<comment type="caution">
    <text evidence="3">The sequence shown here is derived from an EMBL/GenBank/DDBJ whole genome shotgun (WGS) entry which is preliminary data.</text>
</comment>
<evidence type="ECO:0000259" key="2">
    <source>
        <dbReference type="PROSITE" id="PS50004"/>
    </source>
</evidence>
<reference evidence="3" key="2">
    <citation type="submission" date="2020-11" db="EMBL/GenBank/DDBJ databases">
        <authorList>
            <person name="McCartney M.A."/>
            <person name="Auch B."/>
            <person name="Kono T."/>
            <person name="Mallez S."/>
            <person name="Becker A."/>
            <person name="Gohl D.M."/>
            <person name="Silverstein K.A.T."/>
            <person name="Koren S."/>
            <person name="Bechman K.B."/>
            <person name="Herman A."/>
            <person name="Abrahante J.E."/>
            <person name="Garbe J."/>
        </authorList>
    </citation>
    <scope>NUCLEOTIDE SEQUENCE</scope>
    <source>
        <strain evidence="3">Duluth1</strain>
        <tissue evidence="3">Whole animal</tissue>
    </source>
</reference>
<dbReference type="GO" id="GO:0001786">
    <property type="term" value="F:phosphatidylserine binding"/>
    <property type="evidence" value="ECO:0007669"/>
    <property type="project" value="TreeGrafter"/>
</dbReference>
<dbReference type="Gene3D" id="2.60.40.150">
    <property type="entry name" value="C2 domain"/>
    <property type="match status" value="2"/>
</dbReference>
<feature type="compositionally biased region" description="Polar residues" evidence="1">
    <location>
        <begin position="76"/>
        <end position="86"/>
    </location>
</feature>
<feature type="domain" description="C2" evidence="2">
    <location>
        <begin position="125"/>
        <end position="244"/>
    </location>
</feature>
<dbReference type="GO" id="GO:0017156">
    <property type="term" value="P:calcium-ion regulated exocytosis"/>
    <property type="evidence" value="ECO:0007669"/>
    <property type="project" value="TreeGrafter"/>
</dbReference>
<dbReference type="Proteomes" id="UP000828390">
    <property type="component" value="Unassembled WGS sequence"/>
</dbReference>
<dbReference type="SMART" id="SM00239">
    <property type="entry name" value="C2"/>
    <property type="match status" value="2"/>
</dbReference>
<feature type="region of interest" description="Disordered" evidence="1">
    <location>
        <begin position="73"/>
        <end position="92"/>
    </location>
</feature>
<evidence type="ECO:0000313" key="4">
    <source>
        <dbReference type="Proteomes" id="UP000828390"/>
    </source>
</evidence>
<dbReference type="GO" id="GO:0005886">
    <property type="term" value="C:plasma membrane"/>
    <property type="evidence" value="ECO:0007669"/>
    <property type="project" value="TreeGrafter"/>
</dbReference>
<dbReference type="AlphaFoldDB" id="A0A9D4J1Q0"/>
<dbReference type="PROSITE" id="PS50004">
    <property type="entry name" value="C2"/>
    <property type="match status" value="2"/>
</dbReference>
<dbReference type="PANTHER" id="PTHR10024:SF383">
    <property type="entry name" value="C2 DOMAIN-CONTAINING PROTEIN"/>
    <property type="match status" value="1"/>
</dbReference>
<keyword evidence="4" id="KW-1185">Reference proteome</keyword>
<dbReference type="CDD" id="cd00276">
    <property type="entry name" value="C2B_Synaptotagmin"/>
    <property type="match status" value="1"/>
</dbReference>
<dbReference type="EMBL" id="JAIWYP010000007">
    <property type="protein sequence ID" value="KAH3792292.1"/>
    <property type="molecule type" value="Genomic_DNA"/>
</dbReference>
<dbReference type="GO" id="GO:0005544">
    <property type="term" value="F:calcium-dependent phospholipid binding"/>
    <property type="evidence" value="ECO:0007669"/>
    <property type="project" value="TreeGrafter"/>
</dbReference>
<dbReference type="OrthoDB" id="67700at2759"/>
<evidence type="ECO:0000256" key="1">
    <source>
        <dbReference type="SAM" id="MobiDB-lite"/>
    </source>
</evidence>
<dbReference type="GO" id="GO:0005509">
    <property type="term" value="F:calcium ion binding"/>
    <property type="evidence" value="ECO:0007669"/>
    <property type="project" value="TreeGrafter"/>
</dbReference>